<accession>A0ABW0DBC4</accession>
<keyword evidence="2" id="KW-1185">Reference proteome</keyword>
<proteinExistence type="predicted"/>
<sequence>MDGADLTERGQQPLCRGELSDEMLACSVIWNSVEKRSDRRSQIIRRPGIRRRKQRVEGKGREACGLEKPELRMRVVERVVEDDCQIGHK</sequence>
<reference evidence="2" key="1">
    <citation type="journal article" date="2019" name="Int. J. Syst. Evol. Microbiol.">
        <title>The Global Catalogue of Microorganisms (GCM) 10K type strain sequencing project: providing services to taxonomists for standard genome sequencing and annotation.</title>
        <authorList>
            <consortium name="The Broad Institute Genomics Platform"/>
            <consortium name="The Broad Institute Genome Sequencing Center for Infectious Disease"/>
            <person name="Wu L."/>
            <person name="Ma J."/>
        </authorList>
    </citation>
    <scope>NUCLEOTIDE SEQUENCE [LARGE SCALE GENOMIC DNA]</scope>
    <source>
        <strain evidence="2">CCM 8479</strain>
    </source>
</reference>
<protein>
    <submittedName>
        <fullName evidence="1">Uncharacterized protein</fullName>
    </submittedName>
</protein>
<dbReference type="EMBL" id="JBHSKL010000034">
    <property type="protein sequence ID" value="MFC5227704.1"/>
    <property type="molecule type" value="Genomic_DNA"/>
</dbReference>
<evidence type="ECO:0000313" key="1">
    <source>
        <dbReference type="EMBL" id="MFC5227704.1"/>
    </source>
</evidence>
<name>A0ABW0DBC4_STRFI</name>
<comment type="caution">
    <text evidence="1">The sequence shown here is derived from an EMBL/GenBank/DDBJ whole genome shotgun (WGS) entry which is preliminary data.</text>
</comment>
<dbReference type="Proteomes" id="UP001596156">
    <property type="component" value="Unassembled WGS sequence"/>
</dbReference>
<dbReference type="RefSeq" id="WP_344644317.1">
    <property type="nucleotide sequence ID" value="NZ_BAAASS010000007.1"/>
</dbReference>
<gene>
    <name evidence="1" type="ORF">ACFPN6_24680</name>
</gene>
<evidence type="ECO:0000313" key="2">
    <source>
        <dbReference type="Proteomes" id="UP001596156"/>
    </source>
</evidence>
<organism evidence="1 2">
    <name type="scientific">Streptomyces fimbriatus</name>
    <dbReference type="NCBI Taxonomy" id="68197"/>
    <lineage>
        <taxon>Bacteria</taxon>
        <taxon>Bacillati</taxon>
        <taxon>Actinomycetota</taxon>
        <taxon>Actinomycetes</taxon>
        <taxon>Kitasatosporales</taxon>
        <taxon>Streptomycetaceae</taxon>
        <taxon>Streptomyces</taxon>
    </lineage>
</organism>